<dbReference type="Proteomes" id="UP000000852">
    <property type="component" value="Chromosome"/>
</dbReference>
<feature type="signal peptide" evidence="2">
    <location>
        <begin position="1"/>
        <end position="22"/>
    </location>
</feature>
<dbReference type="KEGG" id="phe:Phep_3252"/>
<evidence type="ECO:0000259" key="3">
    <source>
        <dbReference type="Pfam" id="PF03629"/>
    </source>
</evidence>
<dbReference type="Pfam" id="PF03629">
    <property type="entry name" value="SASA"/>
    <property type="match status" value="1"/>
</dbReference>
<reference evidence="5 6" key="1">
    <citation type="journal article" date="2009" name="Stand. Genomic Sci.">
        <title>Complete genome sequence of Pedobacter heparinus type strain (HIM 762-3).</title>
        <authorList>
            <person name="Han C."/>
            <person name="Spring S."/>
            <person name="Lapidus A."/>
            <person name="Del Rio T.G."/>
            <person name="Tice H."/>
            <person name="Copeland A."/>
            <person name="Cheng J.F."/>
            <person name="Lucas S."/>
            <person name="Chen F."/>
            <person name="Nolan M."/>
            <person name="Bruce D."/>
            <person name="Goodwin L."/>
            <person name="Pitluck S."/>
            <person name="Ivanova N."/>
            <person name="Mavromatis K."/>
            <person name="Mikhailova N."/>
            <person name="Pati A."/>
            <person name="Chen A."/>
            <person name="Palaniappan K."/>
            <person name="Land M."/>
            <person name="Hauser L."/>
            <person name="Chang Y.J."/>
            <person name="Jeffries C.C."/>
            <person name="Saunders E."/>
            <person name="Chertkov O."/>
            <person name="Brettin T."/>
            <person name="Goker M."/>
            <person name="Rohde M."/>
            <person name="Bristow J."/>
            <person name="Eisen J.A."/>
            <person name="Markowitz V."/>
            <person name="Hugenholtz P."/>
            <person name="Kyrpides N.C."/>
            <person name="Klenk H.P."/>
            <person name="Detter J.C."/>
        </authorList>
    </citation>
    <scope>NUCLEOTIDE SEQUENCE [LARGE SCALE GENOMIC DNA]</scope>
    <source>
        <strain evidence="6">ATCC 13125 / DSM 2366 / CIP 104194 / JCM 7457 / NBRC 12017 / NCIMB 9290 / NRRL B-14731 / HIM 762-3</strain>
    </source>
</reference>
<dbReference type="eggNOG" id="COG2755">
    <property type="taxonomic scope" value="Bacteria"/>
</dbReference>
<keyword evidence="2" id="KW-0732">Signal</keyword>
<dbReference type="STRING" id="485917.Phep_3252"/>
<dbReference type="GO" id="GO:0001681">
    <property type="term" value="F:sialate O-acetylesterase activity"/>
    <property type="evidence" value="ECO:0007669"/>
    <property type="project" value="InterPro"/>
</dbReference>
<name>C6Y404_PEDHD</name>
<dbReference type="InterPro" id="IPR039329">
    <property type="entry name" value="SIAE"/>
</dbReference>
<dbReference type="PANTHER" id="PTHR22901:SF0">
    <property type="entry name" value="SIALATE O-ACETYLESTERASE"/>
    <property type="match status" value="1"/>
</dbReference>
<dbReference type="InterPro" id="IPR036514">
    <property type="entry name" value="SGNH_hydro_sf"/>
</dbReference>
<feature type="domain" description="Sialate O-acetylesterase" evidence="3">
    <location>
        <begin position="304"/>
        <end position="579"/>
    </location>
</feature>
<organism evidence="5 6">
    <name type="scientific">Pedobacter heparinus (strain ATCC 13125 / DSM 2366 / CIP 104194 / JCM 7457 / NBRC 12017 / NCIMB 9290 / NRRL B-14731 / HIM 762-3)</name>
    <dbReference type="NCBI Taxonomy" id="485917"/>
    <lineage>
        <taxon>Bacteria</taxon>
        <taxon>Pseudomonadati</taxon>
        <taxon>Bacteroidota</taxon>
        <taxon>Sphingobacteriia</taxon>
        <taxon>Sphingobacteriales</taxon>
        <taxon>Sphingobacteriaceae</taxon>
        <taxon>Pedobacter</taxon>
    </lineage>
</organism>
<keyword evidence="1" id="KW-0378">Hydrolase</keyword>
<evidence type="ECO:0000256" key="2">
    <source>
        <dbReference type="SAM" id="SignalP"/>
    </source>
</evidence>
<evidence type="ECO:0000313" key="6">
    <source>
        <dbReference type="Proteomes" id="UP000000852"/>
    </source>
</evidence>
<dbReference type="RefSeq" id="WP_015809056.1">
    <property type="nucleotide sequence ID" value="NC_013061.1"/>
</dbReference>
<dbReference type="EMBL" id="CP001681">
    <property type="protein sequence ID" value="ACU05447.1"/>
    <property type="molecule type" value="Genomic_DNA"/>
</dbReference>
<dbReference type="HOGENOM" id="CLU_015150_3_0_10"/>
<dbReference type="SUPFAM" id="SSF52266">
    <property type="entry name" value="SGNH hydrolase"/>
    <property type="match status" value="2"/>
</dbReference>
<keyword evidence="6" id="KW-1185">Reference proteome</keyword>
<dbReference type="InterPro" id="IPR013830">
    <property type="entry name" value="SGNH_hydro"/>
</dbReference>
<feature type="domain" description="SGNH hydrolase-type esterase" evidence="4">
    <location>
        <begin position="29"/>
        <end position="205"/>
    </location>
</feature>
<sequence length="689" mass="77790">MWNKKSALLLVFLLQFGFSSFGQSIKVACIGNSVTFGAGLVNPEKESYPSVLQGLLGPEYHVKNFGLSGATLLKKGHRPYCKTRQFEDAVSFKPDVAIVHLGLNDTDPRNWPDFKDDFEPDYAWLLDTLKKQNPNVKLYVCRLTPIFNGHPRFKSGTRDWYWQIQERIVAIAKVNNARLIDLTSPLYNRPDLFADNLHPDKEGAAIIAQTVYEDLTGNYGGLKLPEIFTDHMVFQRNKPVKIYGIANADDKVTVVFNHKSLIAIPDSRGKWKVEFPAMQHGGPYTLNLKAGSKTISLTDILIGDVWLCSGQSNMAFTLSASETGKSELADIKPNNMRLFKFTQYAETNNAPWDNKTLEQVNRLKYFSGNWTPTNAGTAAEFSAVGYYFGKKLTAESGVPVGLIQLAVGGSTIESWIDRYTMEHDEQLVDVLADWRKSDFIQEWARGRADVNLKQATNPKQRHPYEPVYNYEAGISKLIEFPISGVIWYQGESNVQNVDLYKHTFPVLVQSWRQKWGYDFPFYFVQLSGLNRPSWPYFRDAQRELQKAIKNIWMAVSSDLGDSLNVHPKRKKEVGDRLALLALKHTYHKNITAEGPKALRATIKGNEVVISFDSAKLFTANQQDPEGFELVTDQGIHIKSKGRIVNDKMIIPIPPNKKIKGVVYGWQPFTHANLVNEVNLPASTFSLAIL</sequence>
<dbReference type="PANTHER" id="PTHR22901">
    <property type="entry name" value="SIALATE O-ACETYLESTERASE"/>
    <property type="match status" value="1"/>
</dbReference>
<dbReference type="InterPro" id="IPR005181">
    <property type="entry name" value="SASA"/>
</dbReference>
<dbReference type="Pfam" id="PF13472">
    <property type="entry name" value="Lipase_GDSL_2"/>
    <property type="match status" value="1"/>
</dbReference>
<feature type="chain" id="PRO_5002973664" evidence="2">
    <location>
        <begin position="23"/>
        <end position="689"/>
    </location>
</feature>
<accession>C6Y404</accession>
<evidence type="ECO:0000313" key="5">
    <source>
        <dbReference type="EMBL" id="ACU05447.1"/>
    </source>
</evidence>
<evidence type="ECO:0000259" key="4">
    <source>
        <dbReference type="Pfam" id="PF13472"/>
    </source>
</evidence>
<dbReference type="AlphaFoldDB" id="C6Y404"/>
<protein>
    <submittedName>
        <fullName evidence="5">Sialate O-acetylesterase</fullName>
    </submittedName>
</protein>
<evidence type="ECO:0000256" key="1">
    <source>
        <dbReference type="ARBA" id="ARBA00022801"/>
    </source>
</evidence>
<dbReference type="OrthoDB" id="9816001at2"/>
<dbReference type="Gene3D" id="3.40.50.1110">
    <property type="entry name" value="SGNH hydrolase"/>
    <property type="match status" value="2"/>
</dbReference>
<dbReference type="GO" id="GO:0005975">
    <property type="term" value="P:carbohydrate metabolic process"/>
    <property type="evidence" value="ECO:0007669"/>
    <property type="project" value="TreeGrafter"/>
</dbReference>
<proteinExistence type="predicted"/>
<gene>
    <name evidence="5" type="ordered locus">Phep_3252</name>
</gene>